<evidence type="ECO:0000256" key="2">
    <source>
        <dbReference type="ARBA" id="ARBA00003444"/>
    </source>
</evidence>
<keyword evidence="5" id="KW-0169">Cobalamin biosynthesis</keyword>
<dbReference type="InterPro" id="IPR004838">
    <property type="entry name" value="NHTrfase_class1_PyrdxlP-BS"/>
</dbReference>
<dbReference type="InterPro" id="IPR015422">
    <property type="entry name" value="PyrdxlP-dep_Trfase_small"/>
</dbReference>
<name>A0A8J6YNI6_9PROT</name>
<protein>
    <recommendedName>
        <fullName evidence="4">threonine-phosphate decarboxylase</fullName>
        <ecNumber evidence="4">4.1.1.81</ecNumber>
    </recommendedName>
    <alternativeName>
        <fullName evidence="8">L-threonine-O-3-phosphate decarboxylase</fullName>
    </alternativeName>
</protein>
<organism evidence="11 12">
    <name type="scientific">Phaeovibrio sulfidiphilus</name>
    <dbReference type="NCBI Taxonomy" id="1220600"/>
    <lineage>
        <taxon>Bacteria</taxon>
        <taxon>Pseudomonadati</taxon>
        <taxon>Pseudomonadota</taxon>
        <taxon>Alphaproteobacteria</taxon>
        <taxon>Rhodospirillales</taxon>
        <taxon>Rhodospirillaceae</taxon>
        <taxon>Phaeovibrio</taxon>
    </lineage>
</organism>
<comment type="function">
    <text evidence="2">Decarboxylates L-threonine-O-3-phosphate to yield (R)-1-amino-2-propanol O-2-phosphate, the precursor for the linkage between the nucleotide loop and the corrin ring in cobalamin.</text>
</comment>
<dbReference type="UniPathway" id="UPA00148"/>
<dbReference type="PANTHER" id="PTHR42885:SF1">
    <property type="entry name" value="THREONINE-PHOSPHATE DECARBOXYLASE"/>
    <property type="match status" value="1"/>
</dbReference>
<evidence type="ECO:0000256" key="4">
    <source>
        <dbReference type="ARBA" id="ARBA00012285"/>
    </source>
</evidence>
<evidence type="ECO:0000256" key="7">
    <source>
        <dbReference type="ARBA" id="ARBA00023239"/>
    </source>
</evidence>
<evidence type="ECO:0000256" key="8">
    <source>
        <dbReference type="ARBA" id="ARBA00029996"/>
    </source>
</evidence>
<dbReference type="Proteomes" id="UP000631034">
    <property type="component" value="Unassembled WGS sequence"/>
</dbReference>
<dbReference type="EMBL" id="JACZHT010000001">
    <property type="protein sequence ID" value="MBE1236611.1"/>
    <property type="molecule type" value="Genomic_DNA"/>
</dbReference>
<dbReference type="InterPro" id="IPR015421">
    <property type="entry name" value="PyrdxlP-dep_Trfase_major"/>
</dbReference>
<evidence type="ECO:0000256" key="6">
    <source>
        <dbReference type="ARBA" id="ARBA00022898"/>
    </source>
</evidence>
<evidence type="ECO:0000256" key="1">
    <source>
        <dbReference type="ARBA" id="ARBA00001933"/>
    </source>
</evidence>
<dbReference type="InterPro" id="IPR005860">
    <property type="entry name" value="CobD"/>
</dbReference>
<dbReference type="Gene3D" id="3.90.1150.10">
    <property type="entry name" value="Aspartate Aminotransferase, domain 1"/>
    <property type="match status" value="1"/>
</dbReference>
<proteinExistence type="predicted"/>
<evidence type="ECO:0000256" key="9">
    <source>
        <dbReference type="ARBA" id="ARBA00048531"/>
    </source>
</evidence>
<dbReference type="GO" id="GO:0030170">
    <property type="term" value="F:pyridoxal phosphate binding"/>
    <property type="evidence" value="ECO:0007669"/>
    <property type="project" value="InterPro"/>
</dbReference>
<dbReference type="Gene3D" id="3.40.640.10">
    <property type="entry name" value="Type I PLP-dependent aspartate aminotransferase-like (Major domain)"/>
    <property type="match status" value="1"/>
</dbReference>
<dbReference type="PROSITE" id="PS00105">
    <property type="entry name" value="AA_TRANSFER_CLASS_1"/>
    <property type="match status" value="1"/>
</dbReference>
<dbReference type="CDD" id="cd00609">
    <property type="entry name" value="AAT_like"/>
    <property type="match status" value="1"/>
</dbReference>
<gene>
    <name evidence="11" type="ORF">IHV25_02960</name>
</gene>
<evidence type="ECO:0000259" key="10">
    <source>
        <dbReference type="Pfam" id="PF00155"/>
    </source>
</evidence>
<feature type="domain" description="Aminotransferase class I/classII large" evidence="10">
    <location>
        <begin position="72"/>
        <end position="327"/>
    </location>
</feature>
<dbReference type="RefSeq" id="WP_192533489.1">
    <property type="nucleotide sequence ID" value="NZ_JACZHT010000001.1"/>
</dbReference>
<comment type="catalytic activity">
    <reaction evidence="9">
        <text>O-phospho-L-threonine + H(+) = (R)-1-aminopropan-2-yl phosphate + CO2</text>
        <dbReference type="Rhea" id="RHEA:11492"/>
        <dbReference type="ChEBI" id="CHEBI:15378"/>
        <dbReference type="ChEBI" id="CHEBI:16526"/>
        <dbReference type="ChEBI" id="CHEBI:58563"/>
        <dbReference type="ChEBI" id="CHEBI:58675"/>
        <dbReference type="EC" id="4.1.1.81"/>
    </reaction>
</comment>
<dbReference type="PANTHER" id="PTHR42885">
    <property type="entry name" value="HISTIDINOL-PHOSPHATE AMINOTRANSFERASE-RELATED"/>
    <property type="match status" value="1"/>
</dbReference>
<dbReference type="EC" id="4.1.1.81" evidence="4"/>
<dbReference type="InterPro" id="IPR004839">
    <property type="entry name" value="Aminotransferase_I/II_large"/>
</dbReference>
<comment type="pathway">
    <text evidence="3">Cofactor biosynthesis; adenosylcobalamin biosynthesis.</text>
</comment>
<evidence type="ECO:0000256" key="3">
    <source>
        <dbReference type="ARBA" id="ARBA00004953"/>
    </source>
</evidence>
<dbReference type="Pfam" id="PF00155">
    <property type="entry name" value="Aminotran_1_2"/>
    <property type="match status" value="1"/>
</dbReference>
<comment type="caution">
    <text evidence="11">The sequence shown here is derived from an EMBL/GenBank/DDBJ whole genome shotgun (WGS) entry which is preliminary data.</text>
</comment>
<evidence type="ECO:0000313" key="11">
    <source>
        <dbReference type="EMBL" id="MBE1236611.1"/>
    </source>
</evidence>
<reference evidence="11" key="1">
    <citation type="submission" date="2020-10" db="EMBL/GenBank/DDBJ databases">
        <title>Genome sequence of the unusual species of purple photosynthetic bacteria, Phaeovibrio sulfidiphilus DSM 23193, type strain.</title>
        <authorList>
            <person name="Kyndt J.A."/>
            <person name="Meyer T.E."/>
        </authorList>
    </citation>
    <scope>NUCLEOTIDE SEQUENCE</scope>
    <source>
        <strain evidence="11">DSM 23193</strain>
    </source>
</reference>
<keyword evidence="6" id="KW-0663">Pyridoxal phosphate</keyword>
<dbReference type="AlphaFoldDB" id="A0A8J6YNI6"/>
<evidence type="ECO:0000256" key="5">
    <source>
        <dbReference type="ARBA" id="ARBA00022573"/>
    </source>
</evidence>
<keyword evidence="12" id="KW-1185">Reference proteome</keyword>
<accession>A0A8J6YNI6</accession>
<sequence>MNPLLFHGGALDAASERFGVPASGWLDLSTGIAPYAYPVDDLPGDAWTRLPLGSDTRAFVEAVRQGHDLPDTVAVLPTAGEQGALQVLPLCDLPPGPVAVPEPGYTGHADAWSLYGRTVIASPRPLDHAGNAAVVVVINPNNPTGEQTGVVDLLEAARKQAAIGGLLVVDEAFAEVTPDASVLPFSGRPGLLVLRSFGKFFGLPGIRLGWVAGPAPTVADLETRLGPWNVSGPALAVGARAERDQAWRTAQRQRLRRQGRLLEDLLENCGYPVVGGTDLFKLARTPRLKPAPQVFEALARRGILVRAFRDRPDLLRFGLFGTEAEGERLRLTLQMISRSRA</sequence>
<dbReference type="SUPFAM" id="SSF53383">
    <property type="entry name" value="PLP-dependent transferases"/>
    <property type="match status" value="1"/>
</dbReference>
<dbReference type="GO" id="GO:0048472">
    <property type="term" value="F:threonine-phosphate decarboxylase activity"/>
    <property type="evidence" value="ECO:0007669"/>
    <property type="project" value="UniProtKB-EC"/>
</dbReference>
<comment type="cofactor">
    <cofactor evidence="1">
        <name>pyridoxal 5'-phosphate</name>
        <dbReference type="ChEBI" id="CHEBI:597326"/>
    </cofactor>
</comment>
<evidence type="ECO:0000313" key="12">
    <source>
        <dbReference type="Proteomes" id="UP000631034"/>
    </source>
</evidence>
<dbReference type="GO" id="GO:0009236">
    <property type="term" value="P:cobalamin biosynthetic process"/>
    <property type="evidence" value="ECO:0007669"/>
    <property type="project" value="UniProtKB-UniPathway"/>
</dbReference>
<dbReference type="NCBIfam" id="TIGR01140">
    <property type="entry name" value="L_thr_O3P_dcar"/>
    <property type="match status" value="1"/>
</dbReference>
<dbReference type="InterPro" id="IPR015424">
    <property type="entry name" value="PyrdxlP-dep_Trfase"/>
</dbReference>
<keyword evidence="7 11" id="KW-0456">Lyase</keyword>